<dbReference type="EC" id="1.16.3.1" evidence="3"/>
<dbReference type="OrthoDB" id="1897642at2759"/>
<dbReference type="PRINTS" id="PR00904">
    <property type="entry name" value="FRATAXIN"/>
</dbReference>
<dbReference type="Proteomes" id="UP000663879">
    <property type="component" value="Unassembled WGS sequence"/>
</dbReference>
<gene>
    <name evidence="15" type="ORF">OXX778_LOCUS3068</name>
</gene>
<proteinExistence type="inferred from homology"/>
<organism evidence="15 16">
    <name type="scientific">Brachionus calyciflorus</name>
    <dbReference type="NCBI Taxonomy" id="104777"/>
    <lineage>
        <taxon>Eukaryota</taxon>
        <taxon>Metazoa</taxon>
        <taxon>Spiralia</taxon>
        <taxon>Gnathifera</taxon>
        <taxon>Rotifera</taxon>
        <taxon>Eurotatoria</taxon>
        <taxon>Monogononta</taxon>
        <taxon>Pseudotrocha</taxon>
        <taxon>Ploima</taxon>
        <taxon>Brachionidae</taxon>
        <taxon>Brachionus</taxon>
    </lineage>
</organism>
<evidence type="ECO:0000256" key="3">
    <source>
        <dbReference type="ARBA" id="ARBA00013107"/>
    </source>
</evidence>
<dbReference type="GO" id="GO:0034986">
    <property type="term" value="F:iron chaperone activity"/>
    <property type="evidence" value="ECO:0007669"/>
    <property type="project" value="TreeGrafter"/>
</dbReference>
<feature type="coiled-coil region" evidence="13">
    <location>
        <begin position="64"/>
        <end position="91"/>
    </location>
</feature>
<reference evidence="15" key="1">
    <citation type="submission" date="2021-02" db="EMBL/GenBank/DDBJ databases">
        <authorList>
            <person name="Nowell W R."/>
        </authorList>
    </citation>
    <scope>NUCLEOTIDE SEQUENCE</scope>
    <source>
        <strain evidence="15">Ploen Becks lab</strain>
    </source>
</reference>
<dbReference type="InterPro" id="IPR020895">
    <property type="entry name" value="Frataxin_CS"/>
</dbReference>
<protein>
    <recommendedName>
        <fullName evidence="3">ferroxidase</fullName>
        <ecNumber evidence="3">1.16.3.1</ecNumber>
    </recommendedName>
</protein>
<comment type="catalytic activity">
    <reaction evidence="12">
        <text>4 Fe(2+) + O2 + 4 H(+) = 4 Fe(3+) + 2 H2O</text>
        <dbReference type="Rhea" id="RHEA:11148"/>
        <dbReference type="ChEBI" id="CHEBI:15377"/>
        <dbReference type="ChEBI" id="CHEBI:15378"/>
        <dbReference type="ChEBI" id="CHEBI:15379"/>
        <dbReference type="ChEBI" id="CHEBI:29033"/>
        <dbReference type="ChEBI" id="CHEBI:29034"/>
        <dbReference type="EC" id="1.16.3.1"/>
    </reaction>
</comment>
<keyword evidence="9" id="KW-0408">Iron</keyword>
<keyword evidence="4" id="KW-0409">Iron storage</keyword>
<keyword evidence="8" id="KW-0560">Oxidoreductase</keyword>
<evidence type="ECO:0000256" key="8">
    <source>
        <dbReference type="ARBA" id="ARBA00023002"/>
    </source>
</evidence>
<evidence type="ECO:0000313" key="15">
    <source>
        <dbReference type="EMBL" id="CAF0734852.1"/>
    </source>
</evidence>
<dbReference type="PANTHER" id="PTHR16821:SF2">
    <property type="entry name" value="FRATAXIN, MITOCHONDRIAL"/>
    <property type="match status" value="1"/>
</dbReference>
<feature type="domain" description="SAC3/GANP/THP3 conserved" evidence="14">
    <location>
        <begin position="178"/>
        <end position="441"/>
    </location>
</feature>
<dbReference type="GO" id="GO:0016226">
    <property type="term" value="P:iron-sulfur cluster assembly"/>
    <property type="evidence" value="ECO:0007669"/>
    <property type="project" value="InterPro"/>
</dbReference>
<name>A0A813NKB1_9BILA</name>
<evidence type="ECO:0000256" key="7">
    <source>
        <dbReference type="ARBA" id="ARBA00022946"/>
    </source>
</evidence>
<evidence type="ECO:0000256" key="1">
    <source>
        <dbReference type="ARBA" id="ARBA00004173"/>
    </source>
</evidence>
<dbReference type="InterPro" id="IPR036524">
    <property type="entry name" value="Frataxin/CyaY_sf"/>
</dbReference>
<keyword evidence="5" id="KW-0813">Transport</keyword>
<evidence type="ECO:0000256" key="4">
    <source>
        <dbReference type="ARBA" id="ARBA00022434"/>
    </source>
</evidence>
<dbReference type="Gene3D" id="3.30.920.10">
    <property type="entry name" value="Frataxin/CyaY"/>
    <property type="match status" value="1"/>
</dbReference>
<dbReference type="GO" id="GO:0008198">
    <property type="term" value="F:ferrous iron binding"/>
    <property type="evidence" value="ECO:0007669"/>
    <property type="project" value="TreeGrafter"/>
</dbReference>
<keyword evidence="11" id="KW-0496">Mitochondrion</keyword>
<accession>A0A813NKB1</accession>
<dbReference type="GO" id="GO:0004322">
    <property type="term" value="F:ferroxidase activity"/>
    <property type="evidence" value="ECO:0007669"/>
    <property type="project" value="UniProtKB-EC"/>
</dbReference>
<dbReference type="SUPFAM" id="SSF55387">
    <property type="entry name" value="Frataxin/Nqo15-like"/>
    <property type="match status" value="1"/>
</dbReference>
<comment type="similarity">
    <text evidence="2">Belongs to the frataxin family.</text>
</comment>
<comment type="subcellular location">
    <subcellularLocation>
        <location evidence="1">Mitochondrion</location>
    </subcellularLocation>
</comment>
<dbReference type="NCBIfam" id="TIGR03421">
    <property type="entry name" value="FeS_CyaY"/>
    <property type="match status" value="1"/>
</dbReference>
<dbReference type="PANTHER" id="PTHR16821">
    <property type="entry name" value="FRATAXIN"/>
    <property type="match status" value="1"/>
</dbReference>
<dbReference type="GO" id="GO:0006879">
    <property type="term" value="P:intracellular iron ion homeostasis"/>
    <property type="evidence" value="ECO:0007669"/>
    <property type="project" value="UniProtKB-KW"/>
</dbReference>
<evidence type="ECO:0000259" key="14">
    <source>
        <dbReference type="Pfam" id="PF03399"/>
    </source>
</evidence>
<evidence type="ECO:0000256" key="2">
    <source>
        <dbReference type="ARBA" id="ARBA00008183"/>
    </source>
</evidence>
<dbReference type="GO" id="GO:0006826">
    <property type="term" value="P:iron ion transport"/>
    <property type="evidence" value="ECO:0007669"/>
    <property type="project" value="UniProtKB-KW"/>
</dbReference>
<keyword evidence="10" id="KW-0406">Ion transport</keyword>
<dbReference type="NCBIfam" id="TIGR03422">
    <property type="entry name" value="mito_frataxin"/>
    <property type="match status" value="1"/>
</dbReference>
<evidence type="ECO:0000256" key="10">
    <source>
        <dbReference type="ARBA" id="ARBA00023065"/>
    </source>
</evidence>
<dbReference type="InterPro" id="IPR017789">
    <property type="entry name" value="Frataxin"/>
</dbReference>
<dbReference type="InterPro" id="IPR005062">
    <property type="entry name" value="SAC3/GANP/THP3_conserved"/>
</dbReference>
<keyword evidence="7" id="KW-0809">Transit peptide</keyword>
<evidence type="ECO:0000256" key="6">
    <source>
        <dbReference type="ARBA" id="ARBA00022496"/>
    </source>
</evidence>
<evidence type="ECO:0000313" key="16">
    <source>
        <dbReference type="Proteomes" id="UP000663879"/>
    </source>
</evidence>
<keyword evidence="13" id="KW-0175">Coiled coil</keyword>
<evidence type="ECO:0000256" key="5">
    <source>
        <dbReference type="ARBA" id="ARBA00022448"/>
    </source>
</evidence>
<evidence type="ECO:0000256" key="11">
    <source>
        <dbReference type="ARBA" id="ARBA00023128"/>
    </source>
</evidence>
<dbReference type="SMART" id="SM01219">
    <property type="entry name" value="Frataxin_Cyay"/>
    <property type="match status" value="1"/>
</dbReference>
<dbReference type="GO" id="GO:0051537">
    <property type="term" value="F:2 iron, 2 sulfur cluster binding"/>
    <property type="evidence" value="ECO:0007669"/>
    <property type="project" value="TreeGrafter"/>
</dbReference>
<evidence type="ECO:0000256" key="12">
    <source>
        <dbReference type="ARBA" id="ARBA00047990"/>
    </source>
</evidence>
<dbReference type="Gene3D" id="1.25.40.990">
    <property type="match status" value="1"/>
</dbReference>
<evidence type="ECO:0000256" key="9">
    <source>
        <dbReference type="ARBA" id="ARBA00023004"/>
    </source>
</evidence>
<dbReference type="Pfam" id="PF01491">
    <property type="entry name" value="Frataxin_Cyay"/>
    <property type="match status" value="1"/>
</dbReference>
<comment type="caution">
    <text evidence="15">The sequence shown here is derived from an EMBL/GenBank/DDBJ whole genome shotgun (WGS) entry which is preliminary data.</text>
</comment>
<dbReference type="GO" id="GO:0008199">
    <property type="term" value="F:ferric iron binding"/>
    <property type="evidence" value="ECO:0007669"/>
    <property type="project" value="InterPro"/>
</dbReference>
<evidence type="ECO:0000256" key="13">
    <source>
        <dbReference type="SAM" id="Coils"/>
    </source>
</evidence>
<dbReference type="GO" id="GO:0005739">
    <property type="term" value="C:mitochondrion"/>
    <property type="evidence" value="ECO:0007669"/>
    <property type="project" value="UniProtKB-SubCell"/>
</dbReference>
<dbReference type="PROSITE" id="PS50810">
    <property type="entry name" value="FRATAXIN_2"/>
    <property type="match status" value="1"/>
</dbReference>
<dbReference type="AlphaFoldDB" id="A0A813NKB1"/>
<dbReference type="EMBL" id="CAJNOC010000259">
    <property type="protein sequence ID" value="CAF0734852.1"/>
    <property type="molecule type" value="Genomic_DNA"/>
</dbReference>
<keyword evidence="6" id="KW-0410">Iron transport</keyword>
<sequence length="499" mass="58905">MNNIAKYRSFLRIFLKAKTIRIPSSNNLLVQRNISVFTPLKSNPPYPNGTNNNNISSDIKLHYEKISNETLESLTERLDELSDDLGDLISDEYDVSFSNGVLNLKLGEENGTYVINKQTPNLQIWLSSPVSGPKRFDFIDNTWIYKRTGESLHELLAKELTEIFSTEINLNKSECTLMCPKDEVDMRIKNNLVNSLEKFVINSKIEYKLVKEYGRPAAGKIIKSSELRTLETLLKTTKYLIREVYSREKFDFVSKYEFIFDRLRAIRQDIIIERCDSEISNKIHEIILCFYLISDYKLCASDKYDEYLNHQHLKEVLHLIISSKYCTNKNWFYSVYLLLNLKNFTSINNTLKTWKSLNLEYPMDECVNFARAYLNKNYVKLFEIYKRLPLLCQLAFHRRIPEIEIDMLKIMNCAYSFKNSIYPVESFLKISLFNGRHSLEKYEDKNFFRIDMDNNILFSKFNSPTEITNFKDVRERYDFIDEKLSDITDVDFMLESYCI</sequence>
<keyword evidence="16" id="KW-1185">Reference proteome</keyword>
<dbReference type="PROSITE" id="PS01344">
    <property type="entry name" value="FRATAXIN_1"/>
    <property type="match status" value="1"/>
</dbReference>
<dbReference type="Pfam" id="PF03399">
    <property type="entry name" value="SAC3_GANP"/>
    <property type="match status" value="1"/>
</dbReference>
<dbReference type="InterPro" id="IPR002908">
    <property type="entry name" value="Frataxin/CyaY"/>
</dbReference>